<evidence type="ECO:0000313" key="4">
    <source>
        <dbReference type="Proteomes" id="UP000612055"/>
    </source>
</evidence>
<accession>A0A835Y957</accession>
<evidence type="ECO:0000313" key="3">
    <source>
        <dbReference type="EMBL" id="KAG2498301.1"/>
    </source>
</evidence>
<feature type="compositionally biased region" description="Gly residues" evidence="1">
    <location>
        <begin position="354"/>
        <end position="390"/>
    </location>
</feature>
<evidence type="ECO:0000256" key="1">
    <source>
        <dbReference type="SAM" id="MobiDB-lite"/>
    </source>
</evidence>
<proteinExistence type="predicted"/>
<dbReference type="Proteomes" id="UP000612055">
    <property type="component" value="Unassembled WGS sequence"/>
</dbReference>
<evidence type="ECO:0000256" key="2">
    <source>
        <dbReference type="SAM" id="SignalP"/>
    </source>
</evidence>
<feature type="compositionally biased region" description="Gly residues" evidence="1">
    <location>
        <begin position="406"/>
        <end position="436"/>
    </location>
</feature>
<feature type="signal peptide" evidence="2">
    <location>
        <begin position="1"/>
        <end position="40"/>
    </location>
</feature>
<sequence>MFSCRSSRAGAAASLRPRAPLLCALLAATSLLVSLQTANAYPYDDAVYYYEDGAFNGTGDGDYPGGGGHGAGGAVPRGPGQYDGYGGFLEDSGPKVWSVQLQEGGEAGGLDGGAAGFGGVGAGAGEGAAAGAGAAAPGAPGMGAGAPLPGGKPRGVGWGGGFVRPPSSCPNGVCPNPEPEYELHYDPRFPYDNCNYVGDFSEFVINGTETCSLLVQGVDGHADRLEGGMDGLYLLAGCFEGKPVYLRRRLGYPEGEDRVLYFNPNFGAWEFSVGREPNVDQLVLAGDEGHVSPIDVPRWHLAAAFNSDQASLLPSEDEELFYVAAGVSVMCGDEGDDSLLLPPGERPGRRQGRGEGAGAGAGKRAGKAGGAGAGAGGRGVGGKGGRGRGGARGERGPARSGERGGEGGGGGAGAGAGPRAGANGGGTAEGGAGGAEGSDPEEALQQEIAGVRDYWRDHEEQFYEMRYEYGANMEYGDGAQGYDDGYGGMY</sequence>
<protein>
    <submittedName>
        <fullName evidence="3">Uncharacterized protein</fullName>
    </submittedName>
</protein>
<dbReference type="EMBL" id="JAEHOE010000010">
    <property type="protein sequence ID" value="KAG2498301.1"/>
    <property type="molecule type" value="Genomic_DNA"/>
</dbReference>
<dbReference type="OrthoDB" id="546029at2759"/>
<feature type="compositionally biased region" description="Basic and acidic residues" evidence="1">
    <location>
        <begin position="391"/>
        <end position="405"/>
    </location>
</feature>
<dbReference type="AlphaFoldDB" id="A0A835Y957"/>
<reference evidence="3" key="1">
    <citation type="journal article" date="2020" name="bioRxiv">
        <title>Comparative genomics of Chlamydomonas.</title>
        <authorList>
            <person name="Craig R.J."/>
            <person name="Hasan A.R."/>
            <person name="Ness R.W."/>
            <person name="Keightley P.D."/>
        </authorList>
    </citation>
    <scope>NUCLEOTIDE SEQUENCE</scope>
    <source>
        <strain evidence="3">CCAP 11/70</strain>
    </source>
</reference>
<organism evidence="3 4">
    <name type="scientific">Edaphochlamys debaryana</name>
    <dbReference type="NCBI Taxonomy" id="47281"/>
    <lineage>
        <taxon>Eukaryota</taxon>
        <taxon>Viridiplantae</taxon>
        <taxon>Chlorophyta</taxon>
        <taxon>core chlorophytes</taxon>
        <taxon>Chlorophyceae</taxon>
        <taxon>CS clade</taxon>
        <taxon>Chlamydomonadales</taxon>
        <taxon>Chlamydomonadales incertae sedis</taxon>
        <taxon>Edaphochlamys</taxon>
    </lineage>
</organism>
<keyword evidence="2" id="KW-0732">Signal</keyword>
<comment type="caution">
    <text evidence="3">The sequence shown here is derived from an EMBL/GenBank/DDBJ whole genome shotgun (WGS) entry which is preliminary data.</text>
</comment>
<gene>
    <name evidence="3" type="ORF">HYH03_003562</name>
</gene>
<keyword evidence="4" id="KW-1185">Reference proteome</keyword>
<feature type="chain" id="PRO_5032829392" evidence="2">
    <location>
        <begin position="41"/>
        <end position="490"/>
    </location>
</feature>
<feature type="region of interest" description="Disordered" evidence="1">
    <location>
        <begin position="335"/>
        <end position="443"/>
    </location>
</feature>
<name>A0A835Y957_9CHLO</name>